<gene>
    <name evidence="2" type="ORF">YALI1_E11272g</name>
</gene>
<feature type="compositionally biased region" description="Polar residues" evidence="1">
    <location>
        <begin position="61"/>
        <end position="70"/>
    </location>
</feature>
<reference evidence="2 3" key="1">
    <citation type="journal article" date="2016" name="PLoS ONE">
        <title>Sequence Assembly of Yarrowia lipolytica Strain W29/CLIB89 Shows Transposable Element Diversity.</title>
        <authorList>
            <person name="Magnan C."/>
            <person name="Yu J."/>
            <person name="Chang I."/>
            <person name="Jahn E."/>
            <person name="Kanomata Y."/>
            <person name="Wu J."/>
            <person name="Zeller M."/>
            <person name="Oakes M."/>
            <person name="Baldi P."/>
            <person name="Sandmeyer S."/>
        </authorList>
    </citation>
    <scope>NUCLEOTIDE SEQUENCE [LARGE SCALE GENOMIC DNA]</scope>
    <source>
        <strain evidence="3">CLIB89(W29)</strain>
    </source>
</reference>
<evidence type="ECO:0000256" key="1">
    <source>
        <dbReference type="SAM" id="MobiDB-lite"/>
    </source>
</evidence>
<dbReference type="EMBL" id="CP017557">
    <property type="protein sequence ID" value="AOW05156.1"/>
    <property type="molecule type" value="Genomic_DNA"/>
</dbReference>
<dbReference type="VEuPathDB" id="FungiDB:YALI1_E11272g"/>
<sequence>MSLGYHHTPGIDSFVADCLKEEQPLSTPFIFRFLNTLDSTWRDPGTQSINKQEYPNPPDSINPQICLSSD</sequence>
<evidence type="ECO:0000313" key="2">
    <source>
        <dbReference type="EMBL" id="AOW05156.1"/>
    </source>
</evidence>
<dbReference type="RefSeq" id="XP_068139043.1">
    <property type="nucleotide sequence ID" value="XM_068282942.1"/>
</dbReference>
<name>A0A1D8NHQ1_YARLL</name>
<feature type="compositionally biased region" description="Polar residues" evidence="1">
    <location>
        <begin position="45"/>
        <end position="54"/>
    </location>
</feature>
<proteinExistence type="predicted"/>
<dbReference type="GeneID" id="94583552"/>
<feature type="region of interest" description="Disordered" evidence="1">
    <location>
        <begin position="42"/>
        <end position="70"/>
    </location>
</feature>
<dbReference type="AlphaFoldDB" id="A0A1D8NHQ1"/>
<organism evidence="2 3">
    <name type="scientific">Yarrowia lipolytica</name>
    <name type="common">Candida lipolytica</name>
    <dbReference type="NCBI Taxonomy" id="4952"/>
    <lineage>
        <taxon>Eukaryota</taxon>
        <taxon>Fungi</taxon>
        <taxon>Dikarya</taxon>
        <taxon>Ascomycota</taxon>
        <taxon>Saccharomycotina</taxon>
        <taxon>Dipodascomycetes</taxon>
        <taxon>Dipodascales</taxon>
        <taxon>Dipodascales incertae sedis</taxon>
        <taxon>Yarrowia</taxon>
    </lineage>
</organism>
<accession>A0A1D8NHQ1</accession>
<protein>
    <submittedName>
        <fullName evidence="2">Uncharacterized protein</fullName>
    </submittedName>
</protein>
<evidence type="ECO:0000313" key="3">
    <source>
        <dbReference type="Proteomes" id="UP000182444"/>
    </source>
</evidence>
<dbReference type="Proteomes" id="UP000182444">
    <property type="component" value="Chromosome 1E"/>
</dbReference>